<evidence type="ECO:0000313" key="2">
    <source>
        <dbReference type="EMBL" id="KAJ3834437.1"/>
    </source>
</evidence>
<feature type="compositionally biased region" description="Basic and acidic residues" evidence="1">
    <location>
        <begin position="531"/>
        <end position="551"/>
    </location>
</feature>
<comment type="caution">
    <text evidence="2">The sequence shown here is derived from an EMBL/GenBank/DDBJ whole genome shotgun (WGS) entry which is preliminary data.</text>
</comment>
<evidence type="ECO:0000256" key="1">
    <source>
        <dbReference type="SAM" id="MobiDB-lite"/>
    </source>
</evidence>
<dbReference type="AlphaFoldDB" id="A0AA38UDT7"/>
<proteinExistence type="predicted"/>
<sequence>MANKNLEICYINGVASFFDKSICKATTDTSAADRAAFLDLTQDSCEISCSNYANANDKTKSDGQPISQSHHCEALGLSTVNNGFAITGSAQNSFDNIHHDSRLNSSVVLSPSCLYQQHHSTTETVSAHSISSNMPKFRGPVVSFTPALQILQIFSSNDGEAITTSRSSMEGWDVQQLYSTEKGLGQAVPIHRPNMDAACCSDKETESRVVGASPSGDPVLQQTTYLMSSIHIDPSVTGGCGVERRGMAQSNEFDVTDDLPTNTDVSKEFWNAVSLLARNFKTLVTTGYSLERIMAFVDSSRYNLEVLQIKSVLENFKDRYLKGKSTSQIYYVSSLLINPVLGVSIDLNGVKYYRQVHTVYPPKYSTDVAARNANKPDAEGAEQGAPRPIDIDEPHQIYGDSKAPVKEVNARDDPFSYCYWVLITDLERDKSDKNKSGKPSNDSEMVGGLMEVQCGHIRWYSFLWGILANSSARQPRPCLVLKVYSSSFHPRLCGSRRGQSNQPSLSDTALSPPQRSSAITKQKKDARRKTLAREEMQDITAEKKETNSLHH</sequence>
<organism evidence="2 3">
    <name type="scientific">Lentinula raphanica</name>
    <dbReference type="NCBI Taxonomy" id="153919"/>
    <lineage>
        <taxon>Eukaryota</taxon>
        <taxon>Fungi</taxon>
        <taxon>Dikarya</taxon>
        <taxon>Basidiomycota</taxon>
        <taxon>Agaricomycotina</taxon>
        <taxon>Agaricomycetes</taxon>
        <taxon>Agaricomycetidae</taxon>
        <taxon>Agaricales</taxon>
        <taxon>Marasmiineae</taxon>
        <taxon>Omphalotaceae</taxon>
        <taxon>Lentinula</taxon>
    </lineage>
</organism>
<protein>
    <submittedName>
        <fullName evidence="2">Uncharacterized protein</fullName>
    </submittedName>
</protein>
<dbReference type="EMBL" id="MU806533">
    <property type="protein sequence ID" value="KAJ3834437.1"/>
    <property type="molecule type" value="Genomic_DNA"/>
</dbReference>
<evidence type="ECO:0000313" key="3">
    <source>
        <dbReference type="Proteomes" id="UP001163846"/>
    </source>
</evidence>
<feature type="compositionally biased region" description="Polar residues" evidence="1">
    <location>
        <begin position="497"/>
        <end position="520"/>
    </location>
</feature>
<dbReference type="Proteomes" id="UP001163846">
    <property type="component" value="Unassembled WGS sequence"/>
</dbReference>
<gene>
    <name evidence="2" type="ORF">F5878DRAFT_696110</name>
</gene>
<accession>A0AA38UDT7</accession>
<keyword evidence="3" id="KW-1185">Reference proteome</keyword>
<name>A0AA38UDT7_9AGAR</name>
<feature type="region of interest" description="Disordered" evidence="1">
    <location>
        <begin position="494"/>
        <end position="551"/>
    </location>
</feature>
<reference evidence="2" key="1">
    <citation type="submission" date="2022-08" db="EMBL/GenBank/DDBJ databases">
        <authorList>
            <consortium name="DOE Joint Genome Institute"/>
            <person name="Min B."/>
            <person name="Riley R."/>
            <person name="Sierra-Patev S."/>
            <person name="Naranjo-Ortiz M."/>
            <person name="Looney B."/>
            <person name="Konkel Z."/>
            <person name="Slot J.C."/>
            <person name="Sakamoto Y."/>
            <person name="Steenwyk J.L."/>
            <person name="Rokas A."/>
            <person name="Carro J."/>
            <person name="Camarero S."/>
            <person name="Ferreira P."/>
            <person name="Molpeceres G."/>
            <person name="Ruiz-Duenas F.J."/>
            <person name="Serrano A."/>
            <person name="Henrissat B."/>
            <person name="Drula E."/>
            <person name="Hughes K.W."/>
            <person name="Mata J.L."/>
            <person name="Ishikawa N.K."/>
            <person name="Vargas-Isla R."/>
            <person name="Ushijima S."/>
            <person name="Smith C.A."/>
            <person name="Ahrendt S."/>
            <person name="Andreopoulos W."/>
            <person name="He G."/>
            <person name="Labutti K."/>
            <person name="Lipzen A."/>
            <person name="Ng V."/>
            <person name="Sandor L."/>
            <person name="Barry K."/>
            <person name="Martinez A.T."/>
            <person name="Xiao Y."/>
            <person name="Gibbons J.G."/>
            <person name="Terashima K."/>
            <person name="Hibbett D.S."/>
            <person name="Grigoriev I.V."/>
        </authorList>
    </citation>
    <scope>NUCLEOTIDE SEQUENCE</scope>
    <source>
        <strain evidence="2">TFB9207</strain>
    </source>
</reference>